<dbReference type="VEuPathDB" id="CryptoDB:Vbra_1950"/>
<dbReference type="InterPro" id="IPR041698">
    <property type="entry name" value="Methyltransf_25"/>
</dbReference>
<dbReference type="PANTHER" id="PTHR43861">
    <property type="entry name" value="TRANS-ACONITATE 2-METHYLTRANSFERASE-RELATED"/>
    <property type="match status" value="1"/>
</dbReference>
<keyword evidence="1" id="KW-0808">Transferase</keyword>
<accession>A0A0G4E9Y7</accession>
<evidence type="ECO:0000259" key="2">
    <source>
        <dbReference type="Pfam" id="PF13649"/>
    </source>
</evidence>
<dbReference type="InParanoid" id="A0A0G4E9Y7"/>
<dbReference type="Proteomes" id="UP000041254">
    <property type="component" value="Unassembled WGS sequence"/>
</dbReference>
<gene>
    <name evidence="3" type="ORF">Vbra_1950</name>
</gene>
<evidence type="ECO:0000313" key="3">
    <source>
        <dbReference type="EMBL" id="CEL92740.1"/>
    </source>
</evidence>
<dbReference type="InterPro" id="IPR029063">
    <property type="entry name" value="SAM-dependent_MTases_sf"/>
</dbReference>
<dbReference type="OrthoDB" id="506498at2759"/>
<keyword evidence="4" id="KW-1185">Reference proteome</keyword>
<dbReference type="PANTHER" id="PTHR43861:SF6">
    <property type="entry name" value="METHYLTRANSFERASE TYPE 11"/>
    <property type="match status" value="1"/>
</dbReference>
<evidence type="ECO:0000256" key="1">
    <source>
        <dbReference type="ARBA" id="ARBA00022679"/>
    </source>
</evidence>
<dbReference type="Gene3D" id="3.40.50.150">
    <property type="entry name" value="Vaccinia Virus protein VP39"/>
    <property type="match status" value="1"/>
</dbReference>
<dbReference type="EMBL" id="CDMY01000104">
    <property type="protein sequence ID" value="CEL92740.1"/>
    <property type="molecule type" value="Genomic_DNA"/>
</dbReference>
<dbReference type="AlphaFoldDB" id="A0A0G4E9Y7"/>
<sequence length="447" mass="52098">MIRRPLQRLPWPFPPPTTCRRALHTSASRHQVKALNSTVDMNEFRFRDDPDVVDCVRDAKASDHWGRPYKNRQKEVQELDEAIELLKKMPDRAQRLHFHNSWEKTMRALRNKLFFSVAALSSRNNKDEVFLNFGYSPPVPDRKMQETSHKAYKATKARYGAQLYHRCCTAMNPAYVEAVKRGDKRASSLPKTISLVKNKRVLDVGCFKGGGAHYMLKHLGARSVLGVDFSRTCIQFCKEQYKGEPNLEWFCADALRINDLLPPYSFDVITCIQTARHLCDAAYFFQVVHDLLKKNGLFILADKWFDEQLTEEERDPDDDVDEYLNLKRHLLTVGLKPQVREDLTDGFAKSFIERWGRMPSVDERYILVRARRWKDPVVPHLLMETIGSSGAEALMFPTAKGLKEWHERQRWREEADPHDVALLWKEETTDKDKLRVKPGQREDLTRL</sequence>
<proteinExistence type="predicted"/>
<dbReference type="GO" id="GO:0016740">
    <property type="term" value="F:transferase activity"/>
    <property type="evidence" value="ECO:0007669"/>
    <property type="project" value="UniProtKB-KW"/>
</dbReference>
<dbReference type="Pfam" id="PF13649">
    <property type="entry name" value="Methyltransf_25"/>
    <property type="match status" value="1"/>
</dbReference>
<protein>
    <recommendedName>
        <fullName evidence="2">Methyltransferase domain-containing protein</fullName>
    </recommendedName>
</protein>
<name>A0A0G4E9Y7_VITBC</name>
<reference evidence="3 4" key="1">
    <citation type="submission" date="2014-11" db="EMBL/GenBank/DDBJ databases">
        <authorList>
            <person name="Zhu J."/>
            <person name="Qi W."/>
            <person name="Song R."/>
        </authorList>
    </citation>
    <scope>NUCLEOTIDE SEQUENCE [LARGE SCALE GENOMIC DNA]</scope>
</reference>
<dbReference type="SUPFAM" id="SSF53335">
    <property type="entry name" value="S-adenosyl-L-methionine-dependent methyltransferases"/>
    <property type="match status" value="1"/>
</dbReference>
<organism evidence="3 4">
    <name type="scientific">Vitrella brassicaformis (strain CCMP3155)</name>
    <dbReference type="NCBI Taxonomy" id="1169540"/>
    <lineage>
        <taxon>Eukaryota</taxon>
        <taxon>Sar</taxon>
        <taxon>Alveolata</taxon>
        <taxon>Colpodellida</taxon>
        <taxon>Vitrellaceae</taxon>
        <taxon>Vitrella</taxon>
    </lineage>
</organism>
<feature type="domain" description="Methyltransferase" evidence="2">
    <location>
        <begin position="201"/>
        <end position="296"/>
    </location>
</feature>
<evidence type="ECO:0000313" key="4">
    <source>
        <dbReference type="Proteomes" id="UP000041254"/>
    </source>
</evidence>
<dbReference type="CDD" id="cd02440">
    <property type="entry name" value="AdoMet_MTases"/>
    <property type="match status" value="1"/>
</dbReference>